<dbReference type="Pfam" id="PF13568">
    <property type="entry name" value="OMP_b-brl_2"/>
    <property type="match status" value="1"/>
</dbReference>
<protein>
    <submittedName>
        <fullName evidence="4">Outer membrane beta-barrel protein</fullName>
    </submittedName>
</protein>
<dbReference type="EMBL" id="JAJADQ010000008">
    <property type="protein sequence ID" value="MCB2379021.1"/>
    <property type="molecule type" value="Genomic_DNA"/>
</dbReference>
<dbReference type="Proteomes" id="UP001165297">
    <property type="component" value="Unassembled WGS sequence"/>
</dbReference>
<organism evidence="4 5">
    <name type="scientific">Hymenobacter nitidus</name>
    <dbReference type="NCBI Taxonomy" id="2880929"/>
    <lineage>
        <taxon>Bacteria</taxon>
        <taxon>Pseudomonadati</taxon>
        <taxon>Bacteroidota</taxon>
        <taxon>Cytophagia</taxon>
        <taxon>Cytophagales</taxon>
        <taxon>Hymenobacteraceae</taxon>
        <taxon>Hymenobacter</taxon>
    </lineage>
</organism>
<evidence type="ECO:0000313" key="4">
    <source>
        <dbReference type="EMBL" id="MCB2379021.1"/>
    </source>
</evidence>
<feature type="compositionally biased region" description="Low complexity" evidence="1">
    <location>
        <begin position="299"/>
        <end position="319"/>
    </location>
</feature>
<evidence type="ECO:0000256" key="1">
    <source>
        <dbReference type="SAM" id="MobiDB-lite"/>
    </source>
</evidence>
<sequence length="596" mass="63487">MTEHESEDLYQELRRKLADYGSQPSEEVWAGIRQQLPAMPVVVPARRSRRVLWRSVAALVLVGLAVFLTVLGTRQGRRSGQAQQPLTQRATQPKSAATASAASPVAATASSRPSATTYPTAPTVTTATPAPLSRAKNNASASTTSTTTTNAQAPSVPAATGPARRSTVPTGAETVGNQKSVTRRNLASAPRPAVAGALSAEGTLAAHSARRQSLRNGTSQPELPFPSSPRRTQETLHQQEQAVRRTADPALSPGAEPASVAWGNGDAEGRITAPNLPGSPAAFAEAATVAARQPPPGTAPATANTTPTVPSSATSPQPAFTSTLNLRAVQPAPASFPLPAPLSGVLLDSTRRQMAVAGRWAVQLLAGPAYTYRQLSGQPETSSPPVAPLERAAVGYSAQLSGQYAATPRLALSLGAGYTEFATRLNLIVPTYKPEYTSFRYTKIFFNNGRYDTLRVSDSTMTMRRDSSRLVRQRDTYRFLTVPVQVQYRLGTTGRFSYQAVLGASLNLYVGGRTTQNGEDCRCEQRTWGPSGSPFRVANVGLLAGLGVEYRLTGRWQLLAQPTFHYSLTPVSRSSEVYTRRPFGLGLQTGVRLQLP</sequence>
<feature type="compositionally biased region" description="Low complexity" evidence="1">
    <location>
        <begin position="90"/>
        <end position="151"/>
    </location>
</feature>
<reference evidence="4" key="1">
    <citation type="submission" date="2021-10" db="EMBL/GenBank/DDBJ databases">
        <authorList>
            <person name="Dean J.D."/>
            <person name="Kim M.K."/>
            <person name="Newey C.N."/>
            <person name="Stoker T.S."/>
            <person name="Thompson D.W."/>
            <person name="Grose J.H."/>
        </authorList>
    </citation>
    <scope>NUCLEOTIDE SEQUENCE</scope>
    <source>
        <strain evidence="4">BT635</strain>
    </source>
</reference>
<proteinExistence type="predicted"/>
<dbReference type="RefSeq" id="WP_226187392.1">
    <property type="nucleotide sequence ID" value="NZ_JAJADQ010000008.1"/>
</dbReference>
<evidence type="ECO:0000259" key="3">
    <source>
        <dbReference type="Pfam" id="PF13568"/>
    </source>
</evidence>
<evidence type="ECO:0000256" key="2">
    <source>
        <dbReference type="SAM" id="Phobius"/>
    </source>
</evidence>
<feature type="compositionally biased region" description="Low complexity" evidence="1">
    <location>
        <begin position="281"/>
        <end position="292"/>
    </location>
</feature>
<dbReference type="InterPro" id="IPR025665">
    <property type="entry name" value="Beta-barrel_OMP_2"/>
</dbReference>
<keyword evidence="2" id="KW-0472">Membrane</keyword>
<keyword evidence="5" id="KW-1185">Reference proteome</keyword>
<feature type="compositionally biased region" description="Polar residues" evidence="1">
    <location>
        <begin position="175"/>
        <end position="185"/>
    </location>
</feature>
<keyword evidence="2" id="KW-1133">Transmembrane helix</keyword>
<comment type="caution">
    <text evidence="4">The sequence shown here is derived from an EMBL/GenBank/DDBJ whole genome shotgun (WGS) entry which is preliminary data.</text>
</comment>
<accession>A0ABS8AFI8</accession>
<feature type="compositionally biased region" description="Polar residues" evidence="1">
    <location>
        <begin position="78"/>
        <end position="89"/>
    </location>
</feature>
<feature type="domain" description="Outer membrane protein beta-barrel" evidence="3">
    <location>
        <begin position="358"/>
        <end position="571"/>
    </location>
</feature>
<name>A0ABS8AFI8_9BACT</name>
<keyword evidence="2" id="KW-0812">Transmembrane</keyword>
<gene>
    <name evidence="4" type="ORF">LGH70_15575</name>
</gene>
<evidence type="ECO:0000313" key="5">
    <source>
        <dbReference type="Proteomes" id="UP001165297"/>
    </source>
</evidence>
<feature type="transmembrane region" description="Helical" evidence="2">
    <location>
        <begin position="51"/>
        <end position="71"/>
    </location>
</feature>
<feature type="region of interest" description="Disordered" evidence="1">
    <location>
        <begin position="76"/>
        <end position="319"/>
    </location>
</feature>